<dbReference type="Gene3D" id="1.10.10.2360">
    <property type="match status" value="2"/>
</dbReference>
<sequence>MAGAGRRIVYMNVPATRPEKDESFEERRFNDYLRAYQTTGRPPPPCPPTPTDPAQRAALGLPPLWEPLIEAEGLTNGVEVATPSSVSATTSTALPNFSAQAFTPTKVQEYGSEAYFYSIVAQPEYGKYSFEELRLEAYKAGKKFADVPKVPAQMPQRPALLAAPSISTGGSDSLQSINSMPPYDQHSFEELRLAFIRAGRPLTSPEIVAQNAVLRLTV</sequence>
<evidence type="ECO:0000313" key="2">
    <source>
        <dbReference type="Proteomes" id="UP000193067"/>
    </source>
</evidence>
<name>A0A1Y2I903_TRAC3</name>
<dbReference type="OrthoDB" id="3234974at2759"/>
<dbReference type="AlphaFoldDB" id="A0A1Y2I903"/>
<organism evidence="1 2">
    <name type="scientific">Trametes coccinea (strain BRFM310)</name>
    <name type="common">Pycnoporus coccineus</name>
    <dbReference type="NCBI Taxonomy" id="1353009"/>
    <lineage>
        <taxon>Eukaryota</taxon>
        <taxon>Fungi</taxon>
        <taxon>Dikarya</taxon>
        <taxon>Basidiomycota</taxon>
        <taxon>Agaricomycotina</taxon>
        <taxon>Agaricomycetes</taxon>
        <taxon>Polyporales</taxon>
        <taxon>Polyporaceae</taxon>
        <taxon>Trametes</taxon>
    </lineage>
</organism>
<keyword evidence="2" id="KW-1185">Reference proteome</keyword>
<gene>
    <name evidence="1" type="ORF">PYCCODRAFT_1376989</name>
</gene>
<evidence type="ECO:0000313" key="1">
    <source>
        <dbReference type="EMBL" id="OSC97589.1"/>
    </source>
</evidence>
<reference evidence="1 2" key="1">
    <citation type="journal article" date="2015" name="Biotechnol. Biofuels">
        <title>Enhanced degradation of softwood versus hardwood by the white-rot fungus Pycnoporus coccineus.</title>
        <authorList>
            <person name="Couturier M."/>
            <person name="Navarro D."/>
            <person name="Chevret D."/>
            <person name="Henrissat B."/>
            <person name="Piumi F."/>
            <person name="Ruiz-Duenas F.J."/>
            <person name="Martinez A.T."/>
            <person name="Grigoriev I.V."/>
            <person name="Riley R."/>
            <person name="Lipzen A."/>
            <person name="Berrin J.G."/>
            <person name="Master E.R."/>
            <person name="Rosso M.N."/>
        </authorList>
    </citation>
    <scope>NUCLEOTIDE SEQUENCE [LARGE SCALE GENOMIC DNA]</scope>
    <source>
        <strain evidence="1 2">BRFM310</strain>
    </source>
</reference>
<dbReference type="EMBL" id="KZ084149">
    <property type="protein sequence ID" value="OSC97589.1"/>
    <property type="molecule type" value="Genomic_DNA"/>
</dbReference>
<protein>
    <submittedName>
        <fullName evidence="1">Uncharacterized protein</fullName>
    </submittedName>
</protein>
<proteinExistence type="predicted"/>
<dbReference type="Proteomes" id="UP000193067">
    <property type="component" value="Unassembled WGS sequence"/>
</dbReference>
<accession>A0A1Y2I903</accession>